<dbReference type="EMBL" id="VVIM01000001">
    <property type="protein sequence ID" value="KAB0804079.1"/>
    <property type="molecule type" value="Genomic_DNA"/>
</dbReference>
<dbReference type="EMBL" id="VVIM01000006">
    <property type="protein sequence ID" value="KAB0797201.1"/>
    <property type="molecule type" value="Genomic_DNA"/>
</dbReference>
<evidence type="ECO:0000313" key="2">
    <source>
        <dbReference type="EMBL" id="KAB0804079.1"/>
    </source>
</evidence>
<gene>
    <name evidence="2" type="ORF">PPYR_01049</name>
    <name evidence="1" type="ORF">PPYR_08195</name>
</gene>
<keyword evidence="3" id="KW-1185">Reference proteome</keyword>
<dbReference type="Proteomes" id="UP000327044">
    <property type="component" value="Unassembled WGS sequence"/>
</dbReference>
<dbReference type="AlphaFoldDB" id="A0A5N4AIQ0"/>
<name>A0A5N4AIQ0_PHOPY</name>
<reference evidence="1" key="2">
    <citation type="submission" date="2019-08" db="EMBL/GenBank/DDBJ databases">
        <authorList>
            <consortium name="Photinus pyralis genome working group"/>
            <person name="Fallon T.R."/>
            <person name="Sander Lower S.E."/>
            <person name="Weng J.-K."/>
        </authorList>
    </citation>
    <scope>NUCLEOTIDE SEQUENCE</scope>
    <source>
        <strain evidence="1">1611_PpyrPB1</strain>
        <tissue evidence="1">Whole body</tissue>
    </source>
</reference>
<sequence length="111" mass="12766">MRKLVDTRINLKIQGTKELRLVGGKWRNNSGNSETGTNLKMSRKLKDYAVSGTSECYTIIAYEAEPSTYTEVIKNSQVKDRKVKDFLKINSRLLLLVDACRMQLLRNQQLK</sequence>
<evidence type="ECO:0000313" key="3">
    <source>
        <dbReference type="Proteomes" id="UP000327044"/>
    </source>
</evidence>
<comment type="caution">
    <text evidence="1">The sequence shown here is derived from an EMBL/GenBank/DDBJ whole genome shotgun (WGS) entry which is preliminary data.</text>
</comment>
<reference evidence="1 3" key="1">
    <citation type="journal article" date="2018" name="Elife">
        <title>Firefly genomes illuminate parallel origins of bioluminescence in beetles.</title>
        <authorList>
            <person name="Fallon T.R."/>
            <person name="Lower S.E."/>
            <person name="Chang C.H."/>
            <person name="Bessho-Uehara M."/>
            <person name="Martin G.J."/>
            <person name="Bewick A.J."/>
            <person name="Behringer M."/>
            <person name="Debat H.J."/>
            <person name="Wong I."/>
            <person name="Day J.C."/>
            <person name="Suvorov A."/>
            <person name="Silva C.J."/>
            <person name="Stanger-Hall K.F."/>
            <person name="Hall D.W."/>
            <person name="Schmitz R.J."/>
            <person name="Nelson D.R."/>
            <person name="Lewis S.M."/>
            <person name="Shigenobu S."/>
            <person name="Bybee S.M."/>
            <person name="Larracuente A.M."/>
            <person name="Oba Y."/>
            <person name="Weng J.K."/>
        </authorList>
    </citation>
    <scope>NUCLEOTIDE SEQUENCE [LARGE SCALE GENOMIC DNA]</scope>
    <source>
        <strain evidence="1">1611_PpyrPB1</strain>
        <tissue evidence="1">Whole body</tissue>
    </source>
</reference>
<dbReference type="InParanoid" id="A0A5N4AIQ0"/>
<organism evidence="1 3">
    <name type="scientific">Photinus pyralis</name>
    <name type="common">Common eastern firefly</name>
    <name type="synonym">Lampyris pyralis</name>
    <dbReference type="NCBI Taxonomy" id="7054"/>
    <lineage>
        <taxon>Eukaryota</taxon>
        <taxon>Metazoa</taxon>
        <taxon>Ecdysozoa</taxon>
        <taxon>Arthropoda</taxon>
        <taxon>Hexapoda</taxon>
        <taxon>Insecta</taxon>
        <taxon>Pterygota</taxon>
        <taxon>Neoptera</taxon>
        <taxon>Endopterygota</taxon>
        <taxon>Coleoptera</taxon>
        <taxon>Polyphaga</taxon>
        <taxon>Elateriformia</taxon>
        <taxon>Elateroidea</taxon>
        <taxon>Lampyridae</taxon>
        <taxon>Lampyrinae</taxon>
        <taxon>Photinus</taxon>
    </lineage>
</organism>
<proteinExistence type="predicted"/>
<protein>
    <submittedName>
        <fullName evidence="1">Uncharacterized protein</fullName>
    </submittedName>
</protein>
<accession>A0A5N4AIQ0</accession>
<evidence type="ECO:0000313" key="1">
    <source>
        <dbReference type="EMBL" id="KAB0797201.1"/>
    </source>
</evidence>